<reference evidence="2 3" key="1">
    <citation type="submission" date="2014-08" db="EMBL/GenBank/DDBJ databases">
        <authorList>
            <person name="Bunnell A."/>
            <person name="Chain P.S."/>
            <person name="Chertkov O."/>
            <person name="Currie B.J."/>
            <person name="Daligault H.E."/>
            <person name="Davenport K.W."/>
            <person name="Davis C."/>
            <person name="Gleasner C.D."/>
            <person name="Johnson S.L."/>
            <person name="Kaestli M."/>
            <person name="Koren S."/>
            <person name="Kunde Y.A."/>
            <person name="Mayo M."/>
            <person name="McMurry K.K."/>
            <person name="Price E.P."/>
            <person name="Reitenga K.G."/>
            <person name="Robison R."/>
            <person name="Rosovitz M.J."/>
            <person name="Sarovich D.S."/>
            <person name="Teshima H."/>
        </authorList>
    </citation>
    <scope>NUCLEOTIDE SEQUENCE [LARGE SCALE GENOMIC DNA]</scope>
    <source>
        <strain evidence="2 3">MSHR44</strain>
    </source>
</reference>
<evidence type="ECO:0000256" key="1">
    <source>
        <dbReference type="SAM" id="MobiDB-lite"/>
    </source>
</evidence>
<protein>
    <submittedName>
        <fullName evidence="2">Uncharacterized protein</fullName>
    </submittedName>
</protein>
<comment type="caution">
    <text evidence="2">The sequence shown here is derived from an EMBL/GenBank/DDBJ whole genome shotgun (WGS) entry which is preliminary data.</text>
</comment>
<feature type="compositionally biased region" description="Basic residues" evidence="1">
    <location>
        <begin position="13"/>
        <end position="22"/>
    </location>
</feature>
<organism evidence="2 3">
    <name type="scientific">Burkholderia pseudomallei</name>
    <name type="common">Pseudomonas pseudomallei</name>
    <dbReference type="NCBI Taxonomy" id="28450"/>
    <lineage>
        <taxon>Bacteria</taxon>
        <taxon>Pseudomonadati</taxon>
        <taxon>Pseudomonadota</taxon>
        <taxon>Betaproteobacteria</taxon>
        <taxon>Burkholderiales</taxon>
        <taxon>Burkholderiaceae</taxon>
        <taxon>Burkholderia</taxon>
        <taxon>pseudomallei group</taxon>
    </lineage>
</organism>
<proteinExistence type="predicted"/>
<feature type="region of interest" description="Disordered" evidence="1">
    <location>
        <begin position="1"/>
        <end position="24"/>
    </location>
</feature>
<evidence type="ECO:0000313" key="3">
    <source>
        <dbReference type="Proteomes" id="UP000030475"/>
    </source>
</evidence>
<dbReference type="RefSeq" id="WP_223870335.1">
    <property type="nucleotide sequence ID" value="NZ_AP028073.1"/>
</dbReference>
<name>A0AA40MF67_BURPE</name>
<evidence type="ECO:0000313" key="2">
    <source>
        <dbReference type="EMBL" id="KGX08344.1"/>
    </source>
</evidence>
<sequence length="148" mass="16095">MTPRPALSTPRPLPRKRERANKRPAITLASVDGNAVSKRVRGLAPAKAIQKNDTPRARRKAIQRNEAPADARRGMHARLDALCIEIRALVSDVSHSADIVLLDLMADDAGSYSRHRAAQDARTWAAAAGVTLETGLMQLGRAIPHEQN</sequence>
<accession>A0AA40MF67</accession>
<dbReference type="EMBL" id="JQIM01000010">
    <property type="protein sequence ID" value="KGX08344.1"/>
    <property type="molecule type" value="Genomic_DNA"/>
</dbReference>
<gene>
    <name evidence="2" type="ORF">Y036_3278</name>
</gene>
<feature type="region of interest" description="Disordered" evidence="1">
    <location>
        <begin position="49"/>
        <end position="73"/>
    </location>
</feature>
<dbReference type="Proteomes" id="UP000030475">
    <property type="component" value="Unassembled WGS sequence"/>
</dbReference>
<dbReference type="AlphaFoldDB" id="A0AA40MF67"/>